<comment type="caution">
    <text evidence="5">The sequence shown here is derived from an EMBL/GenBank/DDBJ whole genome shotgun (WGS) entry which is preliminary data.</text>
</comment>
<dbReference type="PANTHER" id="PTHR13387">
    <property type="entry name" value="PROTEIN HGH1 HOMOLOG"/>
    <property type="match status" value="1"/>
</dbReference>
<proteinExistence type="inferred from homology"/>
<dbReference type="Pfam" id="PF04063">
    <property type="entry name" value="DUF383"/>
    <property type="match status" value="1"/>
</dbReference>
<gene>
    <name evidence="5" type="ORF">OEA41_003824</name>
</gene>
<evidence type="ECO:0000259" key="3">
    <source>
        <dbReference type="Pfam" id="PF04063"/>
    </source>
</evidence>
<dbReference type="Proteomes" id="UP001276659">
    <property type="component" value="Unassembled WGS sequence"/>
</dbReference>
<dbReference type="SUPFAM" id="SSF48371">
    <property type="entry name" value="ARM repeat"/>
    <property type="match status" value="1"/>
</dbReference>
<dbReference type="InterPro" id="IPR016024">
    <property type="entry name" value="ARM-type_fold"/>
</dbReference>
<sequence>MPTELEELVEFLHHGNTQIRQIATENLVPYTKAQPGIFKTGQCTPVKDLKLLVRDYAPIAKNALTILINMSSDQEVLKLLAEDDAFLETLLGRVTNPKEPNGNDFSILLANLAKSPSIERLITLKRPKVPDLSPSPLAITQLIELFNRGATGGYNKDATYDYLAYLFADLAKFPTFATYLTTPPSHSPLDPLTTFLPHTTHTSPIRRLGTASLLKNIAFLQSDVPYLLQPAHSVLPPLLLPLCSSNQEGVSEEEMEALPEECQFLTEDHVQEKDVEVLKIHLETLYLLATRGGVEGRRLVKEGGTYPVIRELHLQIEDEGVRRGCERLVDVLMGNEAEGGSHERAGKAGDGDRVNKGLGDGDVGRMVTQADVEEMEDEDNEIVPIF</sequence>
<dbReference type="InterPro" id="IPR007205">
    <property type="entry name" value="Protein_HGH1_N"/>
</dbReference>
<reference evidence="5" key="1">
    <citation type="submission" date="2022-11" db="EMBL/GenBank/DDBJ databases">
        <title>Chromosomal genome sequence assembly and mating type (MAT) locus characterization of the leprose asexual lichenized fungus Lepraria neglecta (Nyl.) Erichsen.</title>
        <authorList>
            <person name="Allen J.L."/>
            <person name="Pfeffer B."/>
        </authorList>
    </citation>
    <scope>NUCLEOTIDE SEQUENCE</scope>
    <source>
        <strain evidence="5">Allen 5258</strain>
    </source>
</reference>
<feature type="domain" description="Protein HGH1 N-terminal" evidence="3">
    <location>
        <begin position="94"/>
        <end position="278"/>
    </location>
</feature>
<organism evidence="5 6">
    <name type="scientific">Lepraria neglecta</name>
    <dbReference type="NCBI Taxonomy" id="209136"/>
    <lineage>
        <taxon>Eukaryota</taxon>
        <taxon>Fungi</taxon>
        <taxon>Dikarya</taxon>
        <taxon>Ascomycota</taxon>
        <taxon>Pezizomycotina</taxon>
        <taxon>Lecanoromycetes</taxon>
        <taxon>OSLEUM clade</taxon>
        <taxon>Lecanoromycetidae</taxon>
        <taxon>Lecanorales</taxon>
        <taxon>Lecanorineae</taxon>
        <taxon>Stereocaulaceae</taxon>
        <taxon>Lepraria</taxon>
    </lineage>
</organism>
<comment type="similarity">
    <text evidence="1">Belongs to the HGH1 family.</text>
</comment>
<accession>A0AAD9Z505</accession>
<evidence type="ECO:0000256" key="1">
    <source>
        <dbReference type="ARBA" id="ARBA00006712"/>
    </source>
</evidence>
<feature type="domain" description="Protein HGH1 C-terminal" evidence="4">
    <location>
        <begin position="284"/>
        <end position="338"/>
    </location>
</feature>
<dbReference type="AlphaFoldDB" id="A0AAD9Z505"/>
<evidence type="ECO:0000259" key="4">
    <source>
        <dbReference type="Pfam" id="PF04064"/>
    </source>
</evidence>
<protein>
    <recommendedName>
        <fullName evidence="7">Protein HGH1 homolog</fullName>
    </recommendedName>
</protein>
<dbReference type="Pfam" id="PF04064">
    <property type="entry name" value="DUF384"/>
    <property type="match status" value="1"/>
</dbReference>
<evidence type="ECO:0000313" key="6">
    <source>
        <dbReference type="Proteomes" id="UP001276659"/>
    </source>
</evidence>
<dbReference type="PANTHER" id="PTHR13387:SF9">
    <property type="entry name" value="PROTEIN HGH1 HOMOLOG"/>
    <property type="match status" value="1"/>
</dbReference>
<evidence type="ECO:0000256" key="2">
    <source>
        <dbReference type="SAM" id="MobiDB-lite"/>
    </source>
</evidence>
<feature type="compositionally biased region" description="Basic and acidic residues" evidence="2">
    <location>
        <begin position="339"/>
        <end position="355"/>
    </location>
</feature>
<dbReference type="InterPro" id="IPR039717">
    <property type="entry name" value="Hgh1"/>
</dbReference>
<evidence type="ECO:0000313" key="5">
    <source>
        <dbReference type="EMBL" id="KAK3171740.1"/>
    </source>
</evidence>
<name>A0AAD9Z505_9LECA</name>
<evidence type="ECO:0008006" key="7">
    <source>
        <dbReference type="Google" id="ProtNLM"/>
    </source>
</evidence>
<dbReference type="InterPro" id="IPR007206">
    <property type="entry name" value="Protein_HGH1_C"/>
</dbReference>
<keyword evidence="6" id="KW-1185">Reference proteome</keyword>
<feature type="region of interest" description="Disordered" evidence="2">
    <location>
        <begin position="336"/>
        <end position="363"/>
    </location>
</feature>
<dbReference type="EMBL" id="JASNWA010000008">
    <property type="protein sequence ID" value="KAK3171740.1"/>
    <property type="molecule type" value="Genomic_DNA"/>
</dbReference>